<dbReference type="GO" id="GO:0016020">
    <property type="term" value="C:membrane"/>
    <property type="evidence" value="ECO:0007669"/>
    <property type="project" value="UniProtKB-SubCell"/>
</dbReference>
<evidence type="ECO:0000256" key="3">
    <source>
        <dbReference type="ARBA" id="ARBA00022989"/>
    </source>
</evidence>
<keyword evidence="2 5" id="KW-0812">Transmembrane</keyword>
<dbReference type="OrthoDB" id="10260711at2759"/>
<reference evidence="8 10" key="2">
    <citation type="submission" date="2018-03" db="EMBL/GenBank/DDBJ databases">
        <authorList>
            <person name="Fogelqvist J."/>
        </authorList>
    </citation>
    <scope>NUCLEOTIDE SEQUENCE [LARGE SCALE GENOMIC DNA]</scope>
</reference>
<evidence type="ECO:0000313" key="10">
    <source>
        <dbReference type="Proteomes" id="UP000290189"/>
    </source>
</evidence>
<protein>
    <recommendedName>
        <fullName evidence="6">Cation efflux protein transmembrane domain-containing protein</fullName>
    </recommendedName>
</protein>
<dbReference type="InterPro" id="IPR027469">
    <property type="entry name" value="Cation_efflux_TMD_sf"/>
</dbReference>
<feature type="transmembrane region" description="Helical" evidence="5">
    <location>
        <begin position="74"/>
        <end position="95"/>
    </location>
</feature>
<keyword evidence="4 5" id="KW-0472">Membrane</keyword>
<keyword evidence="3 5" id="KW-1133">Transmembrane helix</keyword>
<proteinExistence type="predicted"/>
<dbReference type="Proteomes" id="UP000290189">
    <property type="component" value="Unassembled WGS sequence"/>
</dbReference>
<feature type="transmembrane region" description="Helical" evidence="5">
    <location>
        <begin position="107"/>
        <end position="128"/>
    </location>
</feature>
<evidence type="ECO:0000313" key="9">
    <source>
        <dbReference type="Proteomes" id="UP000039324"/>
    </source>
</evidence>
<feature type="transmembrane region" description="Helical" evidence="5">
    <location>
        <begin position="197"/>
        <end position="218"/>
    </location>
</feature>
<dbReference type="GO" id="GO:0008324">
    <property type="term" value="F:monoatomic cation transmembrane transporter activity"/>
    <property type="evidence" value="ECO:0007669"/>
    <property type="project" value="InterPro"/>
</dbReference>
<accession>A0A0G4ITP1</accession>
<dbReference type="EMBL" id="CDSF01000085">
    <property type="protein sequence ID" value="CEO98501.1"/>
    <property type="molecule type" value="Genomic_DNA"/>
</dbReference>
<dbReference type="InterPro" id="IPR058533">
    <property type="entry name" value="Cation_efflux_TM"/>
</dbReference>
<evidence type="ECO:0000256" key="4">
    <source>
        <dbReference type="ARBA" id="ARBA00023136"/>
    </source>
</evidence>
<organism evidence="7 9">
    <name type="scientific">Plasmodiophora brassicae</name>
    <name type="common">Clubroot disease agent</name>
    <dbReference type="NCBI Taxonomy" id="37360"/>
    <lineage>
        <taxon>Eukaryota</taxon>
        <taxon>Sar</taxon>
        <taxon>Rhizaria</taxon>
        <taxon>Endomyxa</taxon>
        <taxon>Phytomyxea</taxon>
        <taxon>Plasmodiophorida</taxon>
        <taxon>Plasmodiophoridae</taxon>
        <taxon>Plasmodiophora</taxon>
    </lineage>
</organism>
<gene>
    <name evidence="7" type="ORF">PBRA_006615</name>
    <name evidence="8" type="ORF">PLBR_LOCUS3082</name>
</gene>
<evidence type="ECO:0000313" key="7">
    <source>
        <dbReference type="EMBL" id="CEO98501.1"/>
    </source>
</evidence>
<feature type="transmembrane region" description="Helical" evidence="5">
    <location>
        <begin position="44"/>
        <end position="62"/>
    </location>
</feature>
<evidence type="ECO:0000259" key="6">
    <source>
        <dbReference type="Pfam" id="PF01545"/>
    </source>
</evidence>
<keyword evidence="9" id="KW-1185">Reference proteome</keyword>
<evidence type="ECO:0000256" key="5">
    <source>
        <dbReference type="SAM" id="Phobius"/>
    </source>
</evidence>
<feature type="domain" description="Cation efflux protein transmembrane" evidence="6">
    <location>
        <begin position="11"/>
        <end position="223"/>
    </location>
</feature>
<feature type="transmembrane region" description="Helical" evidence="5">
    <location>
        <begin position="168"/>
        <end position="191"/>
    </location>
</feature>
<dbReference type="AlphaFoldDB" id="A0A0G4ITP1"/>
<evidence type="ECO:0000256" key="1">
    <source>
        <dbReference type="ARBA" id="ARBA00004141"/>
    </source>
</evidence>
<evidence type="ECO:0000256" key="2">
    <source>
        <dbReference type="ARBA" id="ARBA00022692"/>
    </source>
</evidence>
<dbReference type="Proteomes" id="UP000039324">
    <property type="component" value="Unassembled WGS sequence"/>
</dbReference>
<dbReference type="Pfam" id="PF01545">
    <property type="entry name" value="Cation_efflux"/>
    <property type="match status" value="1"/>
</dbReference>
<reference evidence="7 9" key="1">
    <citation type="submission" date="2015-02" db="EMBL/GenBank/DDBJ databases">
        <authorList>
            <person name="Chooi Y.-H."/>
        </authorList>
    </citation>
    <scope>NUCLEOTIDE SEQUENCE [LARGE SCALE GENOMIC DNA]</scope>
    <source>
        <strain evidence="7">E3</strain>
    </source>
</reference>
<dbReference type="SUPFAM" id="SSF161111">
    <property type="entry name" value="Cation efflux protein transmembrane domain-like"/>
    <property type="match status" value="1"/>
</dbReference>
<feature type="transmembrane region" description="Helical" evidence="5">
    <location>
        <begin position="12"/>
        <end position="32"/>
    </location>
</feature>
<comment type="subcellular location">
    <subcellularLocation>
        <location evidence="1">Membrane</location>
        <topology evidence="1">Multi-pass membrane protein</topology>
    </subcellularLocation>
</comment>
<sequence length="238" mass="27052">MALIKDGKTTVVVGLLINVALMAVKFALYLVSHVSLFFSDTVDSFVDMFVILLIIVFLRFKLEPKLTYLQMDMMLFSQWSAIIIFRIVIMLDQVSDILDPAPRVQPIAIITVSCIVIVLGIILAIMFVDEDNVIKFFITDQEKAERKSRKQLQQGNVKNEKPWIMTPIFAEALDNLATTTVSLIVGLLLYFDIVVDYLYIIDDVSNIVISAALLIVSCRSMWKLSEKYQGKSYYTTLF</sequence>
<geneLocation type="mitochondrion" evidence="8"/>
<keyword evidence="8" id="KW-0496">Mitochondrion</keyword>
<name>A0A0G4ITP1_PLABS</name>
<dbReference type="EMBL" id="OVEO01000004">
    <property type="protein sequence ID" value="SPQ95867.1"/>
    <property type="molecule type" value="Genomic_DNA"/>
</dbReference>
<evidence type="ECO:0000313" key="8">
    <source>
        <dbReference type="EMBL" id="SPQ95867.1"/>
    </source>
</evidence>
<dbReference type="Gene3D" id="1.20.1510.10">
    <property type="entry name" value="Cation efflux protein transmembrane domain"/>
    <property type="match status" value="1"/>
</dbReference>